<name>A0ACD4PIR7_9BACT</name>
<dbReference type="Proteomes" id="UP001213039">
    <property type="component" value="Chromosome"/>
</dbReference>
<sequence length="444" mass="49096">MKFNKKLISLFMGTTLASLPMIIVSCGKQERQEINNFVPLNERITEVVKNPNLNYEALKENAGIKIALINGSGGTLDKSFNQSSWEALIKLVEDTRKDDKNQIEITDINPGTTELTEVYNNALESGQKVWILSGWNHGSKINAYLENPSNVDKLIKNNVTIIALDFTVGLKNKTKFKNLFEVNFKIQEAAYIVGNALANAFGNVYPGSNNTDNRKFGAYGGGNGPDVVSFITGYLKGVQKYNSRSETTNKINHIPNVALNAGYSVEDTNMSGVTLSLVSKSPKFVYPVVAGGVSLMLDEIRKRNMDTYVVGVDVDQSKSYPAHAGRFATSVQKNIAQAIYDVINEFVFGIKNKNLQSQVVESTSGAKSLLGGFAEGWVGYAKSTVSNEKLKDAINRELEKSKNKFIALSEEEKRFINAFTDYDNVKYNENLDELVNKLVEKINS</sequence>
<protein>
    <submittedName>
        <fullName evidence="1">BMP family ABC transporter substrate-binding protein</fullName>
    </submittedName>
</protein>
<accession>A0ACD4PIR7</accession>
<gene>
    <name evidence="1" type="ORF">Me_995_000546</name>
</gene>
<proteinExistence type="predicted"/>
<evidence type="ECO:0000313" key="2">
    <source>
        <dbReference type="Proteomes" id="UP001213039"/>
    </source>
</evidence>
<dbReference type="EMBL" id="CP114370">
    <property type="protein sequence ID" value="WBP83918.1"/>
    <property type="molecule type" value="Genomic_DNA"/>
</dbReference>
<keyword evidence="2" id="KW-1185">Reference proteome</keyword>
<reference evidence="1" key="1">
    <citation type="submission" date="2022-12" db="EMBL/GenBank/DDBJ databases">
        <authorList>
            <consortium name="Asia Pacific Centre for Animal Health"/>
            <person name="Klose S.M."/>
            <person name="Legione A.R."/>
            <person name="Monotti I."/>
            <person name="Bushell R."/>
            <person name="Marenda M.S."/>
            <person name="Sugiyama T."/>
            <person name="Browning G.F."/>
            <person name="Vaz P.K."/>
        </authorList>
    </citation>
    <scope>NUCLEOTIDE SEQUENCE</scope>
    <source>
        <strain evidence="1">Felid995</strain>
    </source>
</reference>
<evidence type="ECO:0000313" key="1">
    <source>
        <dbReference type="EMBL" id="WBP83918.1"/>
    </source>
</evidence>
<organism evidence="1 2">
    <name type="scientific">Mycoplasmopsis edwardii</name>
    <dbReference type="NCBI Taxonomy" id="53558"/>
    <lineage>
        <taxon>Bacteria</taxon>
        <taxon>Bacillati</taxon>
        <taxon>Mycoplasmatota</taxon>
        <taxon>Mycoplasmoidales</taxon>
        <taxon>Metamycoplasmataceae</taxon>
        <taxon>Mycoplasmopsis</taxon>
    </lineage>
</organism>